<evidence type="ECO:0000256" key="1">
    <source>
        <dbReference type="SAM" id="SignalP"/>
    </source>
</evidence>
<organism evidence="2">
    <name type="scientific">Pyricularia oryzae (strain Y34)</name>
    <name type="common">Rice blast fungus</name>
    <name type="synonym">Magnaporthe oryzae</name>
    <dbReference type="NCBI Taxonomy" id="1143189"/>
    <lineage>
        <taxon>Eukaryota</taxon>
        <taxon>Fungi</taxon>
        <taxon>Dikarya</taxon>
        <taxon>Ascomycota</taxon>
        <taxon>Pezizomycotina</taxon>
        <taxon>Sordariomycetes</taxon>
        <taxon>Sordariomycetidae</taxon>
        <taxon>Magnaporthales</taxon>
        <taxon>Pyriculariaceae</taxon>
        <taxon>Pyricularia</taxon>
    </lineage>
</organism>
<feature type="signal peptide" evidence="1">
    <location>
        <begin position="1"/>
        <end position="22"/>
    </location>
</feature>
<dbReference type="Pfam" id="PF17615">
    <property type="entry name" value="C166"/>
    <property type="match status" value="1"/>
</dbReference>
<dbReference type="EMBL" id="JH793337">
    <property type="protein sequence ID" value="ELQ42102.1"/>
    <property type="molecule type" value="Genomic_DNA"/>
</dbReference>
<proteinExistence type="predicted"/>
<protein>
    <submittedName>
        <fullName evidence="2">Uncharacterized protein</fullName>
    </submittedName>
</protein>
<dbReference type="SMR" id="A0AA97P5K7"/>
<reference evidence="2" key="1">
    <citation type="journal article" date="2012" name="PLoS Genet.">
        <title>Comparative analysis of the genomes of two field isolates of the rice blast fungus Magnaporthe oryzae.</title>
        <authorList>
            <person name="Xue M."/>
            <person name="Yang J."/>
            <person name="Li Z."/>
            <person name="Hu S."/>
            <person name="Yao N."/>
            <person name="Dean R.A."/>
            <person name="Zhao W."/>
            <person name="Shen M."/>
            <person name="Zhang H."/>
            <person name="Li C."/>
            <person name="Liu L."/>
            <person name="Cao L."/>
            <person name="Xu X."/>
            <person name="Xing Y."/>
            <person name="Hsiang T."/>
            <person name="Zhang Z."/>
            <person name="Xu J.R."/>
            <person name="Peng Y.L."/>
        </authorList>
    </citation>
    <scope>NUCLEOTIDE SEQUENCE</scope>
    <source>
        <strain evidence="2">Y34</strain>
    </source>
</reference>
<gene>
    <name evidence="2" type="ORF">OOU_Y34scaffold00231g1</name>
</gene>
<keyword evidence="1" id="KW-0732">Signal</keyword>
<sequence length="207" mass="22125">MQFSMLKVAVATMAVCSDVVLSQVLVATAGQVISNLQTLTTKTQQLQGPAQTLNMLNAPLVVVGQGPMPQIIAGLNDIVSTATTFQAQWNGISPPTTDEISRVATAFRDFSNGQQKFLNILIGKAGVFEQVPFIGQPLTGVLRQLESITETISATLMALPGAPATDLQSQVNNLKSTLDIAVNKFEGLRLTKRSISRRDAFRAALRA</sequence>
<dbReference type="Proteomes" id="UP000011086">
    <property type="component" value="Unassembled WGS sequence"/>
</dbReference>
<name>A0AA97P5K7_PYRO3</name>
<evidence type="ECO:0000313" key="2">
    <source>
        <dbReference type="EMBL" id="ELQ42102.1"/>
    </source>
</evidence>
<feature type="chain" id="PRO_5041653072" evidence="1">
    <location>
        <begin position="23"/>
        <end position="207"/>
    </location>
</feature>
<accession>A0AA97P5K7</accession>
<dbReference type="AlphaFoldDB" id="A0AA97P5K7"/>